<feature type="region of interest" description="Disordered" evidence="7">
    <location>
        <begin position="15"/>
        <end position="58"/>
    </location>
</feature>
<dbReference type="PANTHER" id="PTHR13220">
    <property type="entry name" value="TIMELESS INTERACTING-RELATED"/>
    <property type="match status" value="1"/>
</dbReference>
<feature type="compositionally biased region" description="Polar residues" evidence="7">
    <location>
        <begin position="42"/>
        <end position="53"/>
    </location>
</feature>
<evidence type="ECO:0000313" key="10">
    <source>
        <dbReference type="Proteomes" id="UP000054560"/>
    </source>
</evidence>
<dbReference type="GO" id="GO:0031298">
    <property type="term" value="C:replication fork protection complex"/>
    <property type="evidence" value="ECO:0007669"/>
    <property type="project" value="TreeGrafter"/>
</dbReference>
<feature type="region of interest" description="Disordered" evidence="7">
    <location>
        <begin position="588"/>
        <end position="652"/>
    </location>
</feature>
<feature type="compositionally biased region" description="Basic and acidic residues" evidence="7">
    <location>
        <begin position="285"/>
        <end position="308"/>
    </location>
</feature>
<dbReference type="Pfam" id="PF07962">
    <property type="entry name" value="Swi3"/>
    <property type="match status" value="1"/>
</dbReference>
<feature type="compositionally biased region" description="Low complexity" evidence="7">
    <location>
        <begin position="632"/>
        <end position="644"/>
    </location>
</feature>
<keyword evidence="3 6" id="KW-0227">DNA damage</keyword>
<dbReference type="Proteomes" id="UP000054560">
    <property type="component" value="Unassembled WGS sequence"/>
</dbReference>
<keyword evidence="5 6" id="KW-0131">Cell cycle</keyword>
<accession>A0A0L0GEW4</accession>
<dbReference type="RefSeq" id="XP_014160735.1">
    <property type="nucleotide sequence ID" value="XM_014305260.1"/>
</dbReference>
<feature type="domain" description="Chromosome segregation in meiosis protein 3" evidence="8">
    <location>
        <begin position="107"/>
        <end position="172"/>
    </location>
</feature>
<evidence type="ECO:0000256" key="2">
    <source>
        <dbReference type="ARBA" id="ARBA00006075"/>
    </source>
</evidence>
<reference evidence="9 10" key="1">
    <citation type="submission" date="2011-02" db="EMBL/GenBank/DDBJ databases">
        <title>The Genome Sequence of Sphaeroforma arctica JP610.</title>
        <authorList>
            <consortium name="The Broad Institute Genome Sequencing Platform"/>
            <person name="Russ C."/>
            <person name="Cuomo C."/>
            <person name="Young S.K."/>
            <person name="Zeng Q."/>
            <person name="Gargeya S."/>
            <person name="Alvarado L."/>
            <person name="Berlin A."/>
            <person name="Chapman S.B."/>
            <person name="Chen Z."/>
            <person name="Freedman E."/>
            <person name="Gellesch M."/>
            <person name="Goldberg J."/>
            <person name="Griggs A."/>
            <person name="Gujja S."/>
            <person name="Heilman E."/>
            <person name="Heiman D."/>
            <person name="Howarth C."/>
            <person name="Mehta T."/>
            <person name="Neiman D."/>
            <person name="Pearson M."/>
            <person name="Roberts A."/>
            <person name="Saif S."/>
            <person name="Shea T."/>
            <person name="Shenoy N."/>
            <person name="Sisk P."/>
            <person name="Stolte C."/>
            <person name="Sykes S."/>
            <person name="White J."/>
            <person name="Yandava C."/>
            <person name="Burger G."/>
            <person name="Gray M.W."/>
            <person name="Holland P.W.H."/>
            <person name="King N."/>
            <person name="Lang F.B.F."/>
            <person name="Roger A.J."/>
            <person name="Ruiz-Trillo I."/>
            <person name="Haas B."/>
            <person name="Nusbaum C."/>
            <person name="Birren B."/>
        </authorList>
    </citation>
    <scope>NUCLEOTIDE SEQUENCE [LARGE SCALE GENOMIC DNA]</scope>
    <source>
        <strain evidence="9 10">JP610</strain>
    </source>
</reference>
<feature type="compositionally biased region" description="Basic and acidic residues" evidence="7">
    <location>
        <begin position="491"/>
        <end position="513"/>
    </location>
</feature>
<dbReference type="GO" id="GO:0003677">
    <property type="term" value="F:DNA binding"/>
    <property type="evidence" value="ECO:0007669"/>
    <property type="project" value="TreeGrafter"/>
</dbReference>
<dbReference type="GO" id="GO:0031297">
    <property type="term" value="P:replication fork processing"/>
    <property type="evidence" value="ECO:0007669"/>
    <property type="project" value="UniProtKB-UniRule"/>
</dbReference>
<dbReference type="OrthoDB" id="437078at2759"/>
<dbReference type="EMBL" id="KQ241633">
    <property type="protein sequence ID" value="KNC86833.1"/>
    <property type="molecule type" value="Genomic_DNA"/>
</dbReference>
<dbReference type="GeneID" id="25901530"/>
<dbReference type="STRING" id="667725.A0A0L0GEW4"/>
<comment type="subcellular location">
    <subcellularLocation>
        <location evidence="1 6">Nucleus</location>
    </subcellularLocation>
</comment>
<feature type="compositionally biased region" description="Basic and acidic residues" evidence="7">
    <location>
        <begin position="354"/>
        <end position="374"/>
    </location>
</feature>
<dbReference type="GO" id="GO:0006974">
    <property type="term" value="P:DNA damage response"/>
    <property type="evidence" value="ECO:0007669"/>
    <property type="project" value="UniProtKB-KW"/>
</dbReference>
<feature type="compositionally biased region" description="Polar residues" evidence="7">
    <location>
        <begin position="325"/>
        <end position="334"/>
    </location>
</feature>
<sequence length="742" mass="79722">MLGSDGQSHVTDIHSAAFFDSDDDAEFPTELLGEDLGGNDAGPSSSTNANGTSQKRDADALDMDLDEFDFVADEELDAMDAAQTEGDGDANAEAAVKKKKPAAKRVKMTEDLILGENGLPLLHSVLKSVKFKGKGYESYDLRRLILAYEMWAHRLMPGLHFDDFTAQISRKGTGVIRHFISVMKEEAMSKRPDEGSYETLDDEEAAALEQAVAEDERRRREASDDENMDAVFDSMRGSTTATTAESARSSAIPLTKKTAALLSPTLLKRMAENRQNALAARERKRQKEQDQYKQTQKDKEITQITKDEIVEEIDGDDIRHKTKNDTGVTKNSEGPSGASDESNDSFSDPPGGDRLPEDGAESTKLKAAENEHGVATDMDVAETKKSVDADDHSTLKDTVENSVVEDAEGDIVLGDAVADTEHKDVVESVHIGAADTDTCKVAGDYSMYKEVAQDTEVEVTKNATVHTETLDKAGVPDEFEVDSSKQENNTDEMKNKNAKKDLIQEGRVGKPDSADADEQSRLCGIETSTKVTDTGEAAGLEDAMDAAQVEVSENTSIPNNNTKEMNFDALQAEAQLEVSVNALIPVDAAQDDVNPDGAQDESAKTDAADTLISEEAAGDVKPTDASSITENGNTEKTGVTTDTVGGLGCEDSAKDSIAQNTEAVSVDGATEVECAVNIGSVEDAEETTQHLHASDDTIDEPVHTESKVEESAECTKDADADFDCADKQVEKNSSAVDSEESL</sequence>
<proteinExistence type="inferred from homology"/>
<feature type="region of interest" description="Disordered" evidence="7">
    <location>
        <begin position="468"/>
        <end position="562"/>
    </location>
</feature>
<feature type="region of interest" description="Disordered" evidence="7">
    <location>
        <begin position="275"/>
        <end position="397"/>
    </location>
</feature>
<evidence type="ECO:0000256" key="3">
    <source>
        <dbReference type="ARBA" id="ARBA00022763"/>
    </source>
</evidence>
<protein>
    <recommendedName>
        <fullName evidence="8">Chromosome segregation in meiosis protein 3 domain-containing protein</fullName>
    </recommendedName>
</protein>
<evidence type="ECO:0000259" key="8">
    <source>
        <dbReference type="Pfam" id="PF07962"/>
    </source>
</evidence>
<evidence type="ECO:0000256" key="4">
    <source>
        <dbReference type="ARBA" id="ARBA00023242"/>
    </source>
</evidence>
<dbReference type="InterPro" id="IPR012923">
    <property type="entry name" value="Csm3"/>
</dbReference>
<gene>
    <name evidence="9" type="ORF">SARC_01026</name>
</gene>
<comment type="function">
    <text evidence="6">Plays an important role in the control of DNA replication and the maintenance of replication fork stability.</text>
</comment>
<feature type="compositionally biased region" description="Polar residues" evidence="7">
    <location>
        <begin position="551"/>
        <end position="562"/>
    </location>
</feature>
<evidence type="ECO:0000256" key="1">
    <source>
        <dbReference type="ARBA" id="ARBA00004123"/>
    </source>
</evidence>
<evidence type="ECO:0000313" key="9">
    <source>
        <dbReference type="EMBL" id="KNC86833.1"/>
    </source>
</evidence>
<evidence type="ECO:0000256" key="7">
    <source>
        <dbReference type="SAM" id="MobiDB-lite"/>
    </source>
</evidence>
<name>A0A0L0GEW4_9EUKA</name>
<evidence type="ECO:0000256" key="6">
    <source>
        <dbReference type="RuleBase" id="RU366049"/>
    </source>
</evidence>
<keyword evidence="4 6" id="KW-0539">Nucleus</keyword>
<feature type="region of interest" description="Disordered" evidence="7">
    <location>
        <begin position="677"/>
        <end position="715"/>
    </location>
</feature>
<keyword evidence="10" id="KW-1185">Reference proteome</keyword>
<feature type="region of interest" description="Disordered" evidence="7">
    <location>
        <begin position="211"/>
        <end position="251"/>
    </location>
</feature>
<feature type="compositionally biased region" description="Basic and acidic residues" evidence="7">
    <location>
        <begin position="687"/>
        <end position="715"/>
    </location>
</feature>
<evidence type="ECO:0000256" key="5">
    <source>
        <dbReference type="ARBA" id="ARBA00023306"/>
    </source>
</evidence>
<comment type="similarity">
    <text evidence="2 6">Belongs to the CSM3 family.</text>
</comment>
<dbReference type="eggNOG" id="KOG3004">
    <property type="taxonomic scope" value="Eukaryota"/>
</dbReference>
<feature type="compositionally biased region" description="Low complexity" evidence="7">
    <location>
        <begin position="238"/>
        <end position="251"/>
    </location>
</feature>
<organism evidence="9 10">
    <name type="scientific">Sphaeroforma arctica JP610</name>
    <dbReference type="NCBI Taxonomy" id="667725"/>
    <lineage>
        <taxon>Eukaryota</taxon>
        <taxon>Ichthyosporea</taxon>
        <taxon>Ichthyophonida</taxon>
        <taxon>Sphaeroforma</taxon>
    </lineage>
</organism>
<dbReference type="InterPro" id="IPR040038">
    <property type="entry name" value="TIPIN/Csm3/Swi3"/>
</dbReference>
<dbReference type="PANTHER" id="PTHR13220:SF11">
    <property type="entry name" value="TIMELESS-INTERACTING PROTEIN"/>
    <property type="match status" value="1"/>
</dbReference>
<dbReference type="AlphaFoldDB" id="A0A0L0GEW4"/>
<dbReference type="GO" id="GO:0043111">
    <property type="term" value="P:replication fork arrest"/>
    <property type="evidence" value="ECO:0007669"/>
    <property type="project" value="TreeGrafter"/>
</dbReference>
<dbReference type="GO" id="GO:0000076">
    <property type="term" value="P:DNA replication checkpoint signaling"/>
    <property type="evidence" value="ECO:0007669"/>
    <property type="project" value="UniProtKB-UniRule"/>
</dbReference>
<feature type="compositionally biased region" description="Basic and acidic residues" evidence="7">
    <location>
        <begin position="381"/>
        <end position="397"/>
    </location>
</feature>